<dbReference type="CDD" id="cd02440">
    <property type="entry name" value="AdoMet_MTases"/>
    <property type="match status" value="1"/>
</dbReference>
<evidence type="ECO:0000256" key="2">
    <source>
        <dbReference type="ARBA" id="ARBA00022679"/>
    </source>
</evidence>
<keyword evidence="6" id="KW-1185">Reference proteome</keyword>
<dbReference type="GO" id="GO:0032259">
    <property type="term" value="P:methylation"/>
    <property type="evidence" value="ECO:0007669"/>
    <property type="project" value="UniProtKB-KW"/>
</dbReference>
<protein>
    <recommendedName>
        <fullName evidence="7">O-methyltransferase</fullName>
    </recommendedName>
</protein>
<sequence>MAFHPFSEDVSSLMSGADTFICSNMLTTTPSHLTKTLIANERAGLDNIDVAPNQGKLLYLLAKLCHAQNILEVGTLGGYSAIWFAQALESSSTGKVVSLEIDPKHAEVARENIKSAGYEANIEVRVGPALESLAEMESEGWGKESKKVDMVFIDADKANNVGYLEYGLKFARKGAVIVVDNVGRNGRISDTWKGEVDKSILGKGTAVQTVGCKGWDGFSIALVC</sequence>
<dbReference type="Gene3D" id="3.40.50.150">
    <property type="entry name" value="Vaccinia Virus protein VP39"/>
    <property type="match status" value="1"/>
</dbReference>
<dbReference type="AlphaFoldDB" id="A0A5M9JM25"/>
<dbReference type="GO" id="GO:0008171">
    <property type="term" value="F:O-methyltransferase activity"/>
    <property type="evidence" value="ECO:0007669"/>
    <property type="project" value="InterPro"/>
</dbReference>
<dbReference type="EMBL" id="VICG01000008">
    <property type="protein sequence ID" value="KAA8569423.1"/>
    <property type="molecule type" value="Genomic_DNA"/>
</dbReference>
<reference evidence="5 6" key="1">
    <citation type="submission" date="2019-06" db="EMBL/GenBank/DDBJ databases">
        <title>Genome Sequence of the Brown Rot Fungal Pathogen Monilinia fructicola.</title>
        <authorList>
            <person name="De Miccolis Angelini R.M."/>
            <person name="Landi L."/>
            <person name="Abate D."/>
            <person name="Pollastro S."/>
            <person name="Romanazzi G."/>
            <person name="Faretra F."/>
        </authorList>
    </citation>
    <scope>NUCLEOTIDE SEQUENCE [LARGE SCALE GENOMIC DNA]</scope>
    <source>
        <strain evidence="5 6">Mfrc123</strain>
    </source>
</reference>
<dbReference type="VEuPathDB" id="FungiDB:MFRU_004g02100"/>
<evidence type="ECO:0000313" key="6">
    <source>
        <dbReference type="Proteomes" id="UP000322873"/>
    </source>
</evidence>
<proteinExistence type="inferred from homology"/>
<dbReference type="PANTHER" id="PTHR10509:SF14">
    <property type="entry name" value="CAFFEOYL-COA O-METHYLTRANSFERASE 3-RELATED"/>
    <property type="match status" value="1"/>
</dbReference>
<keyword evidence="3" id="KW-0949">S-adenosyl-L-methionine</keyword>
<evidence type="ECO:0000256" key="3">
    <source>
        <dbReference type="ARBA" id="ARBA00022691"/>
    </source>
</evidence>
<organism evidence="5 6">
    <name type="scientific">Monilinia fructicola</name>
    <name type="common">Brown rot fungus</name>
    <name type="synonym">Ciboria fructicola</name>
    <dbReference type="NCBI Taxonomy" id="38448"/>
    <lineage>
        <taxon>Eukaryota</taxon>
        <taxon>Fungi</taxon>
        <taxon>Dikarya</taxon>
        <taxon>Ascomycota</taxon>
        <taxon>Pezizomycotina</taxon>
        <taxon>Leotiomycetes</taxon>
        <taxon>Helotiales</taxon>
        <taxon>Sclerotiniaceae</taxon>
        <taxon>Monilinia</taxon>
    </lineage>
</organism>
<dbReference type="InterPro" id="IPR002935">
    <property type="entry name" value="SAM_O-MeTrfase"/>
</dbReference>
<gene>
    <name evidence="5" type="ORF">EYC84_001061</name>
</gene>
<evidence type="ECO:0008006" key="7">
    <source>
        <dbReference type="Google" id="ProtNLM"/>
    </source>
</evidence>
<dbReference type="PROSITE" id="PS51682">
    <property type="entry name" value="SAM_OMT_I"/>
    <property type="match status" value="1"/>
</dbReference>
<dbReference type="Proteomes" id="UP000322873">
    <property type="component" value="Unassembled WGS sequence"/>
</dbReference>
<dbReference type="InterPro" id="IPR029063">
    <property type="entry name" value="SAM-dependent_MTases_sf"/>
</dbReference>
<dbReference type="SUPFAM" id="SSF53335">
    <property type="entry name" value="S-adenosyl-L-methionine-dependent methyltransferases"/>
    <property type="match status" value="1"/>
</dbReference>
<dbReference type="InterPro" id="IPR050362">
    <property type="entry name" value="Cation-dep_OMT"/>
</dbReference>
<evidence type="ECO:0000256" key="4">
    <source>
        <dbReference type="ARBA" id="ARBA00023453"/>
    </source>
</evidence>
<comment type="similarity">
    <text evidence="4">Belongs to the class I-like SAM-binding methyltransferase superfamily. Cation-dependent O-methyltransferase family.</text>
</comment>
<keyword evidence="2" id="KW-0808">Transferase</keyword>
<accession>A0A5M9JM25</accession>
<evidence type="ECO:0000313" key="5">
    <source>
        <dbReference type="EMBL" id="KAA8569423.1"/>
    </source>
</evidence>
<evidence type="ECO:0000256" key="1">
    <source>
        <dbReference type="ARBA" id="ARBA00022603"/>
    </source>
</evidence>
<dbReference type="Pfam" id="PF01596">
    <property type="entry name" value="Methyltransf_3"/>
    <property type="match status" value="1"/>
</dbReference>
<dbReference type="PANTHER" id="PTHR10509">
    <property type="entry name" value="O-METHYLTRANSFERASE-RELATED"/>
    <property type="match status" value="1"/>
</dbReference>
<keyword evidence="1" id="KW-0489">Methyltransferase</keyword>
<name>A0A5M9JM25_MONFR</name>
<dbReference type="GO" id="GO:0008757">
    <property type="term" value="F:S-adenosylmethionine-dependent methyltransferase activity"/>
    <property type="evidence" value="ECO:0007669"/>
    <property type="project" value="TreeGrafter"/>
</dbReference>
<comment type="caution">
    <text evidence="5">The sequence shown here is derived from an EMBL/GenBank/DDBJ whole genome shotgun (WGS) entry which is preliminary data.</text>
</comment>